<feature type="transmembrane region" description="Helical" evidence="1">
    <location>
        <begin position="12"/>
        <end position="32"/>
    </location>
</feature>
<dbReference type="InParanoid" id="B4CWU1"/>
<protein>
    <recommendedName>
        <fullName evidence="4">Leucine-rich repeat protein</fullName>
    </recommendedName>
</protein>
<gene>
    <name evidence="2" type="ORF">CfE428DRAFT_1554</name>
</gene>
<organism evidence="2 3">
    <name type="scientific">Chthoniobacter flavus Ellin428</name>
    <dbReference type="NCBI Taxonomy" id="497964"/>
    <lineage>
        <taxon>Bacteria</taxon>
        <taxon>Pseudomonadati</taxon>
        <taxon>Verrucomicrobiota</taxon>
        <taxon>Spartobacteria</taxon>
        <taxon>Chthoniobacterales</taxon>
        <taxon>Chthoniobacteraceae</taxon>
        <taxon>Chthoniobacter</taxon>
    </lineage>
</organism>
<dbReference type="EMBL" id="ABVL01000003">
    <property type="protein sequence ID" value="EDY21261.1"/>
    <property type="molecule type" value="Genomic_DNA"/>
</dbReference>
<dbReference type="GO" id="GO:0019005">
    <property type="term" value="C:SCF ubiquitin ligase complex"/>
    <property type="evidence" value="ECO:0007669"/>
    <property type="project" value="TreeGrafter"/>
</dbReference>
<keyword evidence="1" id="KW-0812">Transmembrane</keyword>
<dbReference type="eggNOG" id="COG4886">
    <property type="taxonomic scope" value="Bacteria"/>
</dbReference>
<evidence type="ECO:0008006" key="4">
    <source>
        <dbReference type="Google" id="ProtNLM"/>
    </source>
</evidence>
<keyword evidence="1" id="KW-1133">Transmembrane helix</keyword>
<dbReference type="AlphaFoldDB" id="B4CWU1"/>
<dbReference type="PANTHER" id="PTHR13318:SF105">
    <property type="entry name" value="F-BOX_LRR-REPEAT PROTEIN 3"/>
    <property type="match status" value="1"/>
</dbReference>
<evidence type="ECO:0000313" key="3">
    <source>
        <dbReference type="Proteomes" id="UP000005824"/>
    </source>
</evidence>
<keyword evidence="3" id="KW-1185">Reference proteome</keyword>
<evidence type="ECO:0000313" key="2">
    <source>
        <dbReference type="EMBL" id="EDY21261.1"/>
    </source>
</evidence>
<proteinExistence type="predicted"/>
<accession>B4CWU1</accession>
<dbReference type="GO" id="GO:0031146">
    <property type="term" value="P:SCF-dependent proteasomal ubiquitin-dependent protein catabolic process"/>
    <property type="evidence" value="ECO:0007669"/>
    <property type="project" value="TreeGrafter"/>
</dbReference>
<name>B4CWU1_9BACT</name>
<evidence type="ECO:0000256" key="1">
    <source>
        <dbReference type="SAM" id="Phobius"/>
    </source>
</evidence>
<reference evidence="2 3" key="1">
    <citation type="journal article" date="2011" name="J. Bacteriol.">
        <title>Genome sequence of Chthoniobacter flavus Ellin428, an aerobic heterotrophic soil bacterium.</title>
        <authorList>
            <person name="Kant R."/>
            <person name="van Passel M.W."/>
            <person name="Palva A."/>
            <person name="Lucas S."/>
            <person name="Lapidus A."/>
            <person name="Glavina Del Rio T."/>
            <person name="Dalin E."/>
            <person name="Tice H."/>
            <person name="Bruce D."/>
            <person name="Goodwin L."/>
            <person name="Pitluck S."/>
            <person name="Larimer F.W."/>
            <person name="Land M.L."/>
            <person name="Hauser L."/>
            <person name="Sangwan P."/>
            <person name="de Vos W.M."/>
            <person name="Janssen P.H."/>
            <person name="Smidt H."/>
        </authorList>
    </citation>
    <scope>NUCLEOTIDE SEQUENCE [LARGE SCALE GENOMIC DNA]</scope>
    <source>
        <strain evidence="2 3">Ellin428</strain>
    </source>
</reference>
<dbReference type="Proteomes" id="UP000005824">
    <property type="component" value="Unassembled WGS sequence"/>
</dbReference>
<dbReference type="SUPFAM" id="SSF52047">
    <property type="entry name" value="RNI-like"/>
    <property type="match status" value="1"/>
</dbReference>
<dbReference type="Gene3D" id="3.80.10.10">
    <property type="entry name" value="Ribonuclease Inhibitor"/>
    <property type="match status" value="2"/>
</dbReference>
<dbReference type="STRING" id="497964.CfE428DRAFT_1554"/>
<keyword evidence="1" id="KW-0472">Membrane</keyword>
<dbReference type="InterPro" id="IPR032675">
    <property type="entry name" value="LRR_dom_sf"/>
</dbReference>
<dbReference type="PANTHER" id="PTHR13318">
    <property type="entry name" value="PARTNER OF PAIRED, ISOFORM B-RELATED"/>
    <property type="match status" value="1"/>
</dbReference>
<comment type="caution">
    <text evidence="2">The sequence shown here is derived from an EMBL/GenBank/DDBJ whole genome shotgun (WGS) entry which is preliminary data.</text>
</comment>
<sequence length="472" mass="50394" precursor="true">MLDSFLSRVRPLVWLSICGSVGAGLISLPLTASAVSDAPPPSIHLSLEATPGKLPQQQILDKLFALGASVWIKKGQDAVVQIKSSAEVAGQKVALVRVEFPAQYPDEKPLAADDYAILDFLTDLPELSLSGEQVSDAVLEKLRTFRLLGNLTLANLKLSPASHNLLLALPELHELHLIATDTNDQTLKTIVQCRKLKSLHLDTLPITDDGLAILTKLPLLEELELSNLEKLGSPGFAHLVDCHGLKSLYVSGFSILSGMVENIARCKNLETLSLLGTELKDAGIAPLSALTKLHSLDCSGSGVSGTAFAAWPVRSQLTSLNLDRTPGVDDAICKNIEHAFPKLEYLNVKLADSGFTPAGAGILARLHSLHTLNLGGAGINDEVVAQLARNDALNMLAIPMAQLSEKGVVALAKIPHLNELSLNVPPVTDAAVKAFARCKELKTLNIGKDAASDTELKLHKVLPQLMFTQATE</sequence>